<organism evidence="2 3">
    <name type="scientific">Pseudoalteromonas xiamenensis</name>
    <dbReference type="NCBI Taxonomy" id="882626"/>
    <lineage>
        <taxon>Bacteria</taxon>
        <taxon>Pseudomonadati</taxon>
        <taxon>Pseudomonadota</taxon>
        <taxon>Gammaproteobacteria</taxon>
        <taxon>Alteromonadales</taxon>
        <taxon>Pseudoalteromonadaceae</taxon>
        <taxon>Pseudoalteromonas</taxon>
    </lineage>
</organism>
<feature type="transmembrane region" description="Helical" evidence="1">
    <location>
        <begin position="195"/>
        <end position="215"/>
    </location>
</feature>
<dbReference type="KEGG" id="pxi:J5O05_10570"/>
<feature type="transmembrane region" description="Helical" evidence="1">
    <location>
        <begin position="56"/>
        <end position="78"/>
    </location>
</feature>
<evidence type="ECO:0000313" key="2">
    <source>
        <dbReference type="EMBL" id="QTH70440.1"/>
    </source>
</evidence>
<feature type="transmembrane region" description="Helical" evidence="1">
    <location>
        <begin position="98"/>
        <end position="120"/>
    </location>
</feature>
<keyword evidence="1" id="KW-1133">Transmembrane helix</keyword>
<evidence type="ECO:0000256" key="1">
    <source>
        <dbReference type="SAM" id="Phobius"/>
    </source>
</evidence>
<proteinExistence type="predicted"/>
<keyword evidence="1" id="KW-0472">Membrane</keyword>
<accession>A0A975DF02</accession>
<evidence type="ECO:0000313" key="3">
    <source>
        <dbReference type="Proteomes" id="UP000664904"/>
    </source>
</evidence>
<feature type="transmembrane region" description="Helical" evidence="1">
    <location>
        <begin position="164"/>
        <end position="183"/>
    </location>
</feature>
<dbReference type="RefSeq" id="WP_208842035.1">
    <property type="nucleotide sequence ID" value="NZ_CP072133.1"/>
</dbReference>
<feature type="transmembrane region" description="Helical" evidence="1">
    <location>
        <begin position="222"/>
        <end position="243"/>
    </location>
</feature>
<feature type="transmembrane region" description="Helical" evidence="1">
    <location>
        <begin position="132"/>
        <end position="152"/>
    </location>
</feature>
<sequence>MDMQKLQEYFYNNLGTIFWSSILLLGGSIFTIYYAHIQYMPSFDVQSSTMLLGASAITAFLMLVIISVVFILPGEYWYRTFGKRIRESTHYKNKSETYKNVLCASLFLFPQATMFTSFFLVEKPYWENILKIGIILFFIMTYISIKTVSLFEIPKKSQNTLIEAIEYCWASFISIVASLYPLLLLNSLSEGAVDLQLNEMTIIAIITILGINTITAMRPSRISAFIFYGVISLCTLFIVLLSFNASTTISKAVIKLYGFGNFEIKSLILKKSACNYFKAQNLHASTNSTDFCIYKDVTILSSLGENYFIKIGELEHIVAKDLVLSWSRESKPNKAQDEKDELAKE</sequence>
<protein>
    <submittedName>
        <fullName evidence="2">Uncharacterized protein</fullName>
    </submittedName>
</protein>
<feature type="transmembrane region" description="Helical" evidence="1">
    <location>
        <begin position="12"/>
        <end position="36"/>
    </location>
</feature>
<keyword evidence="3" id="KW-1185">Reference proteome</keyword>
<keyword evidence="1" id="KW-0812">Transmembrane</keyword>
<dbReference type="EMBL" id="CP072133">
    <property type="protein sequence ID" value="QTH70440.1"/>
    <property type="molecule type" value="Genomic_DNA"/>
</dbReference>
<name>A0A975DF02_9GAMM</name>
<gene>
    <name evidence="2" type="ORF">J5O05_10570</name>
</gene>
<reference evidence="2" key="1">
    <citation type="submission" date="2021-03" db="EMBL/GenBank/DDBJ databases">
        <title>Complete Genome of Pseudoalteromonas xiamenensis STKMTI.2, a new potential marine bacterium producing anti-Vibrio compounds.</title>
        <authorList>
            <person name="Handayani D.P."/>
            <person name="Isnansetyo A."/>
            <person name="Istiqomah I."/>
            <person name="Jumina J."/>
        </authorList>
    </citation>
    <scope>NUCLEOTIDE SEQUENCE</scope>
    <source>
        <strain evidence="2">STKMTI.2</strain>
    </source>
</reference>
<dbReference type="Proteomes" id="UP000664904">
    <property type="component" value="Chromosome"/>
</dbReference>
<dbReference type="AlphaFoldDB" id="A0A975DF02"/>